<comment type="caution">
    <text evidence="2">The sequence shown here is derived from an EMBL/GenBank/DDBJ whole genome shotgun (WGS) entry which is preliminary data.</text>
</comment>
<organism evidence="2 3">
    <name type="scientific">Sinimarinibacterium thermocellulolyticum</name>
    <dbReference type="NCBI Taxonomy" id="3170016"/>
    <lineage>
        <taxon>Bacteria</taxon>
        <taxon>Pseudomonadati</taxon>
        <taxon>Pseudomonadota</taxon>
        <taxon>Gammaproteobacteria</taxon>
        <taxon>Nevskiales</taxon>
        <taxon>Nevskiaceae</taxon>
        <taxon>Sinimarinibacterium</taxon>
    </lineage>
</organism>
<proteinExistence type="predicted"/>
<evidence type="ECO:0000256" key="1">
    <source>
        <dbReference type="SAM" id="MobiDB-lite"/>
    </source>
</evidence>
<sequence>MRGIFCAAVVMLAACGGGGNDGPAPTPAPTPTPGSTTISPSDANAVMQALAVKIGGVEGQLGQGDIPAQTAEDPKIESVGAETPASNGSTAQVPITINASQALQALFLKVPGSDSLITVNLGGAGKSALREQQAAFAANGKPKAEQTFNIEITLPTNIEQGRFSVDIAVRDATGNVSNTGRGVIVVGQVGTGKLQFSLSWDAGVDLDLHVTEPDGNQIYYANPGPSTSGGRLDIDDLNGPEPSDRPPGEPEGVENIFWQNAAPTGTYVVRVDYFSGSQAANFVVTVSADGQILDTISRANFQSGCVRVYTLDYGGSATNSTGTVSPGLTPDPAGPCGGAVAP</sequence>
<name>A0ABV2ACK7_9GAMM</name>
<gene>
    <name evidence="2" type="ORF">ABSH63_13310</name>
</gene>
<dbReference type="EMBL" id="JBEPIJ010000018">
    <property type="protein sequence ID" value="MES0874977.1"/>
    <property type="molecule type" value="Genomic_DNA"/>
</dbReference>
<feature type="region of interest" description="Disordered" evidence="1">
    <location>
        <begin position="319"/>
        <end position="342"/>
    </location>
</feature>
<dbReference type="PROSITE" id="PS51257">
    <property type="entry name" value="PROKAR_LIPOPROTEIN"/>
    <property type="match status" value="1"/>
</dbReference>
<evidence type="ECO:0000313" key="3">
    <source>
        <dbReference type="Proteomes" id="UP001465331"/>
    </source>
</evidence>
<accession>A0ABV2ACK7</accession>
<keyword evidence="3" id="KW-1185">Reference proteome</keyword>
<reference evidence="2 3" key="1">
    <citation type="submission" date="2024-06" db="EMBL/GenBank/DDBJ databases">
        <authorList>
            <person name="Li Z."/>
            <person name="Jiang Y."/>
        </authorList>
    </citation>
    <scope>NUCLEOTIDE SEQUENCE [LARGE SCALE GENOMIC DNA]</scope>
    <source>
        <strain evidence="2 3">HSW-8</strain>
    </source>
</reference>
<feature type="region of interest" description="Disordered" evidence="1">
    <location>
        <begin position="19"/>
        <end position="41"/>
    </location>
</feature>
<feature type="region of interest" description="Disordered" evidence="1">
    <location>
        <begin position="215"/>
        <end position="253"/>
    </location>
</feature>
<dbReference type="Proteomes" id="UP001465331">
    <property type="component" value="Unassembled WGS sequence"/>
</dbReference>
<evidence type="ECO:0000313" key="2">
    <source>
        <dbReference type="EMBL" id="MES0874977.1"/>
    </source>
</evidence>
<feature type="region of interest" description="Disordered" evidence="1">
    <location>
        <begin position="61"/>
        <end position="89"/>
    </location>
</feature>
<dbReference type="Gene3D" id="2.60.120.380">
    <property type="match status" value="1"/>
</dbReference>
<protein>
    <submittedName>
        <fullName evidence="2">Uncharacterized protein</fullName>
    </submittedName>
</protein>